<gene>
    <name evidence="2" type="ORF">A7P95_08255</name>
</gene>
<dbReference type="Proteomes" id="UP000077885">
    <property type="component" value="Unassembled WGS sequence"/>
</dbReference>
<evidence type="ECO:0008006" key="4">
    <source>
        <dbReference type="Google" id="ProtNLM"/>
    </source>
</evidence>
<dbReference type="EMBL" id="LXSL01000028">
    <property type="protein sequence ID" value="OAM26741.1"/>
    <property type="molecule type" value="Genomic_DNA"/>
</dbReference>
<dbReference type="RefSeq" id="WP_067593836.1">
    <property type="nucleotide sequence ID" value="NZ_LXSL01000028.1"/>
</dbReference>
<sequence>MARETVSSIAINYAYNEFHGIPSPTFGAYWAGRLHIPQRGKYRIATNLSHAELRVLLNRHLVMQAGDQSSDTTILLEPGDYLLEVEYANRWHTTGFQLTVAPAVKEIDDDALAAAIAAQRLPAGTVAYAVGVSSSTSRDNRIILQGPRNSTPYVLILSSHKAVRWEVHGRQPQLVVHTGSRQGSSVHTDGNVPQIAWSGHVPDNLTDTRPPTCHCMPTGGLYCGNRSSDLRDFTEIIQRRTGLPLRGVSTQHNASLLPIPQTIINPTALAASDQRQQELAKARRACLSSPNSRQSESNQPIRMYAP</sequence>
<comment type="caution">
    <text evidence="2">The sequence shown here is derived from an EMBL/GenBank/DDBJ whole genome shotgun (WGS) entry which is preliminary data.</text>
</comment>
<feature type="region of interest" description="Disordered" evidence="1">
    <location>
        <begin position="282"/>
        <end position="306"/>
    </location>
</feature>
<dbReference type="AlphaFoldDB" id="A0A1A9RWE1"/>
<keyword evidence="3" id="KW-1185">Reference proteome</keyword>
<dbReference type="Gene3D" id="2.60.120.380">
    <property type="match status" value="1"/>
</dbReference>
<evidence type="ECO:0000256" key="1">
    <source>
        <dbReference type="SAM" id="MobiDB-lite"/>
    </source>
</evidence>
<proteinExistence type="predicted"/>
<accession>A0A1A9RWE1</accession>
<evidence type="ECO:0000313" key="2">
    <source>
        <dbReference type="EMBL" id="OAM26741.1"/>
    </source>
</evidence>
<name>A0A1A9RWE1_9NEIS</name>
<reference evidence="3" key="1">
    <citation type="submission" date="2016-05" db="EMBL/GenBank/DDBJ databases">
        <title>Draft genome of Corynebacterium afermentans subsp. afermentans LCDC 88199T.</title>
        <authorList>
            <person name="Bernier A.-M."/>
            <person name="Bernard K."/>
        </authorList>
    </citation>
    <scope>NUCLEOTIDE SEQUENCE [LARGE SCALE GENOMIC DNA]</scope>
    <source>
        <strain evidence="3">NML02-A-017</strain>
    </source>
</reference>
<protein>
    <recommendedName>
        <fullName evidence="4">PA14 domain-containing protein</fullName>
    </recommendedName>
</protein>
<organism evidence="2 3">
    <name type="scientific">Eikenella longinqua</name>
    <dbReference type="NCBI Taxonomy" id="1795827"/>
    <lineage>
        <taxon>Bacteria</taxon>
        <taxon>Pseudomonadati</taxon>
        <taxon>Pseudomonadota</taxon>
        <taxon>Betaproteobacteria</taxon>
        <taxon>Neisseriales</taxon>
        <taxon>Neisseriaceae</taxon>
        <taxon>Eikenella</taxon>
    </lineage>
</organism>
<evidence type="ECO:0000313" key="3">
    <source>
        <dbReference type="Proteomes" id="UP000077885"/>
    </source>
</evidence>
<feature type="compositionally biased region" description="Polar residues" evidence="1">
    <location>
        <begin position="288"/>
        <end position="300"/>
    </location>
</feature>